<dbReference type="AlphaFoldDB" id="A0A0C3DAG5"/>
<dbReference type="EMBL" id="KN822182">
    <property type="protein sequence ID" value="KIM53379.1"/>
    <property type="molecule type" value="Genomic_DNA"/>
</dbReference>
<sequence>MAPPAWQWQWRPAAPPPSMIQQEINAQMLREINQMEREMCQYLEWELNVDPATHKEFEEMKLTLPPSAIPFPPTCVMKSLRPG</sequence>
<proteinExistence type="predicted"/>
<dbReference type="InParanoid" id="A0A0C3DAG5"/>
<dbReference type="Gene3D" id="1.10.472.10">
    <property type="entry name" value="Cyclin-like"/>
    <property type="match status" value="1"/>
</dbReference>
<dbReference type="HOGENOM" id="CLU_2543924_0_0_1"/>
<protein>
    <recommendedName>
        <fullName evidence="3">Cyclin N-terminal domain-containing protein</fullName>
    </recommendedName>
</protein>
<evidence type="ECO:0008006" key="3">
    <source>
        <dbReference type="Google" id="ProtNLM"/>
    </source>
</evidence>
<evidence type="ECO:0000313" key="1">
    <source>
        <dbReference type="EMBL" id="KIM53379.1"/>
    </source>
</evidence>
<gene>
    <name evidence="1" type="ORF">SCLCIDRAFT_31929</name>
</gene>
<keyword evidence="2" id="KW-1185">Reference proteome</keyword>
<dbReference type="OrthoDB" id="2687443at2759"/>
<dbReference type="STRING" id="1036808.A0A0C3DAG5"/>
<dbReference type="Proteomes" id="UP000053989">
    <property type="component" value="Unassembled WGS sequence"/>
</dbReference>
<accession>A0A0C3DAG5</accession>
<reference evidence="1 2" key="1">
    <citation type="submission" date="2014-04" db="EMBL/GenBank/DDBJ databases">
        <authorList>
            <consortium name="DOE Joint Genome Institute"/>
            <person name="Kuo A."/>
            <person name="Kohler A."/>
            <person name="Nagy L.G."/>
            <person name="Floudas D."/>
            <person name="Copeland A."/>
            <person name="Barry K.W."/>
            <person name="Cichocki N."/>
            <person name="Veneault-Fourrey C."/>
            <person name="LaButti K."/>
            <person name="Lindquist E.A."/>
            <person name="Lipzen A."/>
            <person name="Lundell T."/>
            <person name="Morin E."/>
            <person name="Murat C."/>
            <person name="Sun H."/>
            <person name="Tunlid A."/>
            <person name="Henrissat B."/>
            <person name="Grigoriev I.V."/>
            <person name="Hibbett D.S."/>
            <person name="Martin F."/>
            <person name="Nordberg H.P."/>
            <person name="Cantor M.N."/>
            <person name="Hua S.X."/>
        </authorList>
    </citation>
    <scope>NUCLEOTIDE SEQUENCE [LARGE SCALE GENOMIC DNA]</scope>
    <source>
        <strain evidence="1 2">Foug A</strain>
    </source>
</reference>
<reference evidence="2" key="2">
    <citation type="submission" date="2015-01" db="EMBL/GenBank/DDBJ databases">
        <title>Evolutionary Origins and Diversification of the Mycorrhizal Mutualists.</title>
        <authorList>
            <consortium name="DOE Joint Genome Institute"/>
            <consortium name="Mycorrhizal Genomics Consortium"/>
            <person name="Kohler A."/>
            <person name="Kuo A."/>
            <person name="Nagy L.G."/>
            <person name="Floudas D."/>
            <person name="Copeland A."/>
            <person name="Barry K.W."/>
            <person name="Cichocki N."/>
            <person name="Veneault-Fourrey C."/>
            <person name="LaButti K."/>
            <person name="Lindquist E.A."/>
            <person name="Lipzen A."/>
            <person name="Lundell T."/>
            <person name="Morin E."/>
            <person name="Murat C."/>
            <person name="Riley R."/>
            <person name="Ohm R."/>
            <person name="Sun H."/>
            <person name="Tunlid A."/>
            <person name="Henrissat B."/>
            <person name="Grigoriev I.V."/>
            <person name="Hibbett D.S."/>
            <person name="Martin F."/>
        </authorList>
    </citation>
    <scope>NUCLEOTIDE SEQUENCE [LARGE SCALE GENOMIC DNA]</scope>
    <source>
        <strain evidence="2">Foug A</strain>
    </source>
</reference>
<organism evidence="1 2">
    <name type="scientific">Scleroderma citrinum Foug A</name>
    <dbReference type="NCBI Taxonomy" id="1036808"/>
    <lineage>
        <taxon>Eukaryota</taxon>
        <taxon>Fungi</taxon>
        <taxon>Dikarya</taxon>
        <taxon>Basidiomycota</taxon>
        <taxon>Agaricomycotina</taxon>
        <taxon>Agaricomycetes</taxon>
        <taxon>Agaricomycetidae</taxon>
        <taxon>Boletales</taxon>
        <taxon>Sclerodermatineae</taxon>
        <taxon>Sclerodermataceae</taxon>
        <taxon>Scleroderma</taxon>
    </lineage>
</organism>
<evidence type="ECO:0000313" key="2">
    <source>
        <dbReference type="Proteomes" id="UP000053989"/>
    </source>
</evidence>
<name>A0A0C3DAG5_9AGAM</name>